<dbReference type="EMBL" id="CYXN01000019">
    <property type="protein sequence ID" value="CUN13138.1"/>
    <property type="molecule type" value="Genomic_DNA"/>
</dbReference>
<dbReference type="Gene3D" id="3.30.930.30">
    <property type="match status" value="1"/>
</dbReference>
<evidence type="ECO:0008006" key="5">
    <source>
        <dbReference type="Google" id="ProtNLM"/>
    </source>
</evidence>
<dbReference type="Proteomes" id="UP000095649">
    <property type="component" value="Unassembled WGS sequence"/>
</dbReference>
<evidence type="ECO:0000313" key="3">
    <source>
        <dbReference type="EMBL" id="CUN13138.1"/>
    </source>
</evidence>
<feature type="coiled-coil region" evidence="1">
    <location>
        <begin position="293"/>
        <end position="320"/>
    </location>
</feature>
<keyword evidence="1" id="KW-0175">Coiled coil</keyword>
<gene>
    <name evidence="3" type="ORF">ERS852582_02069</name>
</gene>
<evidence type="ECO:0000256" key="1">
    <source>
        <dbReference type="SAM" id="Coils"/>
    </source>
</evidence>
<organism evidence="3 4">
    <name type="scientific">Faecalibacterium prausnitzii</name>
    <dbReference type="NCBI Taxonomy" id="853"/>
    <lineage>
        <taxon>Bacteria</taxon>
        <taxon>Bacillati</taxon>
        <taxon>Bacillota</taxon>
        <taxon>Clostridia</taxon>
        <taxon>Eubacteriales</taxon>
        <taxon>Oscillospiraceae</taxon>
        <taxon>Faecalibacterium</taxon>
    </lineage>
</organism>
<evidence type="ECO:0000313" key="4">
    <source>
        <dbReference type="Proteomes" id="UP000095649"/>
    </source>
</evidence>
<reference evidence="3 4" key="1">
    <citation type="submission" date="2015-09" db="EMBL/GenBank/DDBJ databases">
        <authorList>
            <consortium name="Pathogen Informatics"/>
        </authorList>
    </citation>
    <scope>NUCLEOTIDE SEQUENCE [LARGE SCALE GENOMIC DNA]</scope>
    <source>
        <strain evidence="3 4">2789STDY5834970</strain>
    </source>
</reference>
<sequence>MPSDMMLCVISYWVLSGAKRRQIQQLRCCVLPAKMLKRRDVYLKLTRHNGRAGAHGTYNPKHNDRSFNLANSEHIDPERAKGNIYWDCFHGFRSALDPQDPDDLAATFSDVERQFYETHYTAFIESQNERNAKIRHTERNRSIPDLLSSRKTCPEETIYQLGTLDEHASAEDLLNLVTEFIEEFKAKFGEHVHVLDWALHLDESTPHIHERHVFDCENKYGEIAPQQEKALEALGFDLPDPDKLLSRRNNRKITFDAACRKMLFEIAKRHGLDLEEEAEYGSRKYLEKQDFILAKQKEQLAVQQNKLDELTLKVSDMETLLDDVSAAAYDKAVEVVTDVVRIETRKEDMRMIEDTKKWVLSPERKAPKATREYAAHRLDTVLDKFLKTMQTTAARLQEKLLRPEVRQKGKEQVKEKARDSVLQLLNRLQAEQTQRKPGEQHTAEKSETRGDVY</sequence>
<evidence type="ECO:0000256" key="2">
    <source>
        <dbReference type="SAM" id="MobiDB-lite"/>
    </source>
</evidence>
<name>A0A173UHS6_9FIRM</name>
<accession>A0A173UHS6</accession>
<proteinExistence type="predicted"/>
<protein>
    <recommendedName>
        <fullName evidence="5">Serine/arginine repetitive matrix protein 2</fullName>
    </recommendedName>
</protein>
<feature type="compositionally biased region" description="Basic and acidic residues" evidence="2">
    <location>
        <begin position="433"/>
        <end position="453"/>
    </location>
</feature>
<dbReference type="AlphaFoldDB" id="A0A173UHS6"/>
<feature type="region of interest" description="Disordered" evidence="2">
    <location>
        <begin position="427"/>
        <end position="453"/>
    </location>
</feature>